<name>A0A5K0YDX2_9MAGN</name>
<dbReference type="AlphaFoldDB" id="A0A5K0YDX2"/>
<sequence>MDGVSFLSSPTSSHDSAVENLLTEILDVAAIEQIQQLPSPYESASSVLPSPVETRFQRLKSLNQTTKTTQSPKKEEQEEQNQQREPPRSPPPPSPPPNPSQPDTPQKASAGTELPAFSSPTKLPKSLPAKEFDHSWDSPSSSGSSSPPPKQGCCFWASPKKSLRKKGRSETYDDGGWGKDDEILTDLGTFSVRSQRERMKAALKEQEKMSKEAEKVIKWVRQASARISVNDLGDDLRRNK</sequence>
<feature type="compositionally biased region" description="Polar residues" evidence="1">
    <location>
        <begin position="39"/>
        <end position="48"/>
    </location>
</feature>
<dbReference type="EMBL" id="LR721777">
    <property type="protein sequence ID" value="VVV75800.1"/>
    <property type="molecule type" value="Genomic_DNA"/>
</dbReference>
<feature type="compositionally biased region" description="Basic and acidic residues" evidence="1">
    <location>
        <begin position="168"/>
        <end position="180"/>
    </location>
</feature>
<protein>
    <submittedName>
        <fullName evidence="2">Uncharacterized protein</fullName>
    </submittedName>
</protein>
<dbReference type="OMA" id="TAKMASW"/>
<proteinExistence type="predicted"/>
<dbReference type="OrthoDB" id="1936256at2759"/>
<organism evidence="2">
    <name type="scientific">Nymphaea colorata</name>
    <name type="common">pocket water lily</name>
    <dbReference type="NCBI Taxonomy" id="210225"/>
    <lineage>
        <taxon>Eukaryota</taxon>
        <taxon>Viridiplantae</taxon>
        <taxon>Streptophyta</taxon>
        <taxon>Embryophyta</taxon>
        <taxon>Tracheophyta</taxon>
        <taxon>Spermatophyta</taxon>
        <taxon>Magnoliopsida</taxon>
        <taxon>Nymphaeales</taxon>
        <taxon>Nymphaeaceae</taxon>
        <taxon>Nymphaea</taxon>
    </lineage>
</organism>
<reference evidence="2" key="1">
    <citation type="submission" date="2019-09" db="EMBL/GenBank/DDBJ databases">
        <authorList>
            <person name="Zhang L."/>
        </authorList>
    </citation>
    <scope>NUCLEOTIDE SEQUENCE</scope>
</reference>
<feature type="compositionally biased region" description="Pro residues" evidence="1">
    <location>
        <begin position="88"/>
        <end position="102"/>
    </location>
</feature>
<feature type="compositionally biased region" description="Basic and acidic residues" evidence="1">
    <location>
        <begin position="72"/>
        <end position="87"/>
    </location>
</feature>
<gene>
    <name evidence="2" type="ORF">NYM_LOCUS9037</name>
</gene>
<accession>A0A5K0YDX2</accession>
<dbReference type="Gramene" id="NC12G0245660.1">
    <property type="protein sequence ID" value="NC12G0245660.1:cds"/>
    <property type="gene ID" value="NC12G0245660"/>
</dbReference>
<dbReference type="PANTHER" id="PTHR35692">
    <property type="entry name" value="F26F24.11"/>
    <property type="match status" value="1"/>
</dbReference>
<evidence type="ECO:0000256" key="1">
    <source>
        <dbReference type="SAM" id="MobiDB-lite"/>
    </source>
</evidence>
<evidence type="ECO:0000313" key="2">
    <source>
        <dbReference type="EMBL" id="VVV75800.1"/>
    </source>
</evidence>
<dbReference type="PANTHER" id="PTHR35692:SF1">
    <property type="entry name" value="F26F24.11"/>
    <property type="match status" value="1"/>
</dbReference>
<feature type="region of interest" description="Disordered" evidence="1">
    <location>
        <begin position="39"/>
        <end position="180"/>
    </location>
</feature>